<dbReference type="GO" id="GO:0016757">
    <property type="term" value="F:glycosyltransferase activity"/>
    <property type="evidence" value="ECO:0007669"/>
    <property type="project" value="UniProtKB-KW"/>
</dbReference>
<organism evidence="6 7">
    <name type="scientific">Acetobacter tropicalis</name>
    <dbReference type="NCBI Taxonomy" id="104102"/>
    <lineage>
        <taxon>Bacteria</taxon>
        <taxon>Pseudomonadati</taxon>
        <taxon>Pseudomonadota</taxon>
        <taxon>Alphaproteobacteria</taxon>
        <taxon>Acetobacterales</taxon>
        <taxon>Acetobacteraceae</taxon>
        <taxon>Acetobacter</taxon>
    </lineage>
</organism>
<dbReference type="InterPro" id="IPR049625">
    <property type="entry name" value="Glyco_transf_61_cat"/>
</dbReference>
<dbReference type="EMBL" id="JOKM01000062">
    <property type="protein sequence ID" value="KGB23306.1"/>
    <property type="molecule type" value="Genomic_DNA"/>
</dbReference>
<dbReference type="GeneID" id="89477577"/>
<keyword evidence="7" id="KW-1185">Reference proteome</keyword>
<evidence type="ECO:0000256" key="2">
    <source>
        <dbReference type="ARBA" id="ARBA00022679"/>
    </source>
</evidence>
<gene>
    <name evidence="6" type="ORF">AtDm6_1741</name>
</gene>
<feature type="signal peptide" evidence="4">
    <location>
        <begin position="1"/>
        <end position="27"/>
    </location>
</feature>
<evidence type="ECO:0000256" key="4">
    <source>
        <dbReference type="SAM" id="SignalP"/>
    </source>
</evidence>
<dbReference type="PATRIC" id="fig|104102.7.peg.1720"/>
<keyword evidence="3" id="KW-0325">Glycoprotein</keyword>
<reference evidence="6 7" key="1">
    <citation type="submission" date="2014-06" db="EMBL/GenBank/DDBJ databases">
        <title>Functional and comparative genomic analyses of the Drosophila gut microbiota identify candidate symbiosis factors.</title>
        <authorList>
            <person name="Newell P.D."/>
            <person name="Chaston J.M."/>
            <person name="Douglas A.E."/>
        </authorList>
    </citation>
    <scope>NUCLEOTIDE SEQUENCE [LARGE SCALE GENOMIC DNA]</scope>
    <source>
        <strain evidence="6 7">DmCS_006</strain>
    </source>
</reference>
<keyword evidence="1" id="KW-0328">Glycosyltransferase</keyword>
<dbReference type="PANTHER" id="PTHR20961">
    <property type="entry name" value="GLYCOSYLTRANSFERASE"/>
    <property type="match status" value="1"/>
</dbReference>
<comment type="caution">
    <text evidence="6">The sequence shown here is derived from an EMBL/GenBank/DDBJ whole genome shotgun (WGS) entry which is preliminary data.</text>
</comment>
<evidence type="ECO:0000256" key="3">
    <source>
        <dbReference type="ARBA" id="ARBA00023180"/>
    </source>
</evidence>
<evidence type="ECO:0000259" key="5">
    <source>
        <dbReference type="Pfam" id="PF04577"/>
    </source>
</evidence>
<dbReference type="InterPro" id="IPR007657">
    <property type="entry name" value="Glycosyltransferase_61"/>
</dbReference>
<accession>A0A094ZLV1</accession>
<evidence type="ECO:0000313" key="6">
    <source>
        <dbReference type="EMBL" id="KGB23306.1"/>
    </source>
</evidence>
<keyword evidence="2" id="KW-0808">Transferase</keyword>
<proteinExistence type="predicted"/>
<dbReference type="AlphaFoldDB" id="A0A094ZLV1"/>
<evidence type="ECO:0000313" key="7">
    <source>
        <dbReference type="Proteomes" id="UP000029448"/>
    </source>
</evidence>
<feature type="domain" description="Glycosyltransferase 61 catalytic" evidence="5">
    <location>
        <begin position="135"/>
        <end position="307"/>
    </location>
</feature>
<dbReference type="RefSeq" id="WP_052051325.1">
    <property type="nucleotide sequence ID" value="NZ_JACAOJ010000007.1"/>
</dbReference>
<dbReference type="Pfam" id="PF04577">
    <property type="entry name" value="Glyco_transf_61"/>
    <property type="match status" value="1"/>
</dbReference>
<protein>
    <recommendedName>
        <fullName evidence="5">Glycosyltransferase 61 catalytic domain-containing protein</fullName>
    </recommendedName>
</protein>
<dbReference type="Proteomes" id="UP000029448">
    <property type="component" value="Unassembled WGS sequence"/>
</dbReference>
<evidence type="ECO:0000256" key="1">
    <source>
        <dbReference type="ARBA" id="ARBA00022676"/>
    </source>
</evidence>
<dbReference type="STRING" id="104102.AtDm6_1741"/>
<sequence length="373" mass="40811">MFSFARLFRRKASVASAVSAPLTLAEAASNVRVLDNAQPQPAGLVDDGFLPEGARSLFRGWVSEPLVLRQYELEDVVLDRTLMVFLKDGRPIMDTAYLQPQQAVAELTVRKEDLVPAPPGQAAMAACFDHWSTNYYHWVVHTVPTLFSLRQSGFGGGLILPHLTEWQEETVRMNGFDPARATLTEPGRQYAFRKVIYTDCVRGAADFSILPTSRQAYHALAAQAGVTGQEARTLDLFIERGGAANRLMPNEGDLAQALAQVGFTIVRPETQSVAGQMRLFARARLVVGALGAGMANLAWCRPGTVVCELVPQQHQNPCNLALAIQMNLPYWGELVETGVETESHVAASQKGFNVPELVQRAQQLAAYAQAHVQ</sequence>
<feature type="chain" id="PRO_5001904282" description="Glycosyltransferase 61 catalytic domain-containing protein" evidence="4">
    <location>
        <begin position="28"/>
        <end position="373"/>
    </location>
</feature>
<name>A0A094ZLV1_9PROT</name>
<keyword evidence="4" id="KW-0732">Signal</keyword>